<protein>
    <submittedName>
        <fullName evidence="1">Uncharacterized protein</fullName>
    </submittedName>
</protein>
<proteinExistence type="predicted"/>
<reference evidence="1" key="1">
    <citation type="submission" date="2020-04" db="EMBL/GenBank/DDBJ databases">
        <authorList>
            <person name="Chiriac C."/>
            <person name="Salcher M."/>
            <person name="Ghai R."/>
            <person name="Kavagutti S V."/>
        </authorList>
    </citation>
    <scope>NUCLEOTIDE SEQUENCE</scope>
</reference>
<name>A0A6J5P5L2_9CAUD</name>
<dbReference type="EMBL" id="LR796766">
    <property type="protein sequence ID" value="CAB4164691.1"/>
    <property type="molecule type" value="Genomic_DNA"/>
</dbReference>
<evidence type="ECO:0000313" key="1">
    <source>
        <dbReference type="EMBL" id="CAB4164691.1"/>
    </source>
</evidence>
<gene>
    <name evidence="1" type="ORF">UFOVP828_72</name>
</gene>
<accession>A0A6J5P5L2</accession>
<organism evidence="1">
    <name type="scientific">uncultured Caudovirales phage</name>
    <dbReference type="NCBI Taxonomy" id="2100421"/>
    <lineage>
        <taxon>Viruses</taxon>
        <taxon>Duplodnaviria</taxon>
        <taxon>Heunggongvirae</taxon>
        <taxon>Uroviricota</taxon>
        <taxon>Caudoviricetes</taxon>
        <taxon>Peduoviridae</taxon>
        <taxon>Maltschvirus</taxon>
        <taxon>Maltschvirus maltsch</taxon>
    </lineage>
</organism>
<sequence>MNKQNKIDLIHSELNAEYNDSIMADYALLGTLKALVTTEQLDKLIKMRGWNK</sequence>